<evidence type="ECO:0000256" key="7">
    <source>
        <dbReference type="ARBA" id="ARBA00023145"/>
    </source>
</evidence>
<name>A0A1Y6B3W7_9BACT</name>
<dbReference type="Proteomes" id="UP000192907">
    <property type="component" value="Unassembled WGS sequence"/>
</dbReference>
<comment type="pathway">
    <text evidence="12">Phospholipid metabolism; phosphatidylethanolamine biosynthesis.</text>
</comment>
<dbReference type="NCBIfam" id="TIGR00163">
    <property type="entry name" value="PS_decarb"/>
    <property type="match status" value="1"/>
</dbReference>
<keyword evidence="7" id="KW-0865">Zymogen</keyword>
<dbReference type="PANTHER" id="PTHR10067">
    <property type="entry name" value="PHOSPHATIDYLSERINE DECARBOXYLASE"/>
    <property type="match status" value="1"/>
</dbReference>
<evidence type="ECO:0000256" key="1">
    <source>
        <dbReference type="ARBA" id="ARBA00001928"/>
    </source>
</evidence>
<keyword evidence="10" id="KW-1208">Phospholipid metabolism</keyword>
<dbReference type="GO" id="GO:0004609">
    <property type="term" value="F:phosphatidylserine decarboxylase activity"/>
    <property type="evidence" value="ECO:0007669"/>
    <property type="project" value="UniProtKB-EC"/>
</dbReference>
<dbReference type="PANTHER" id="PTHR10067:SF6">
    <property type="entry name" value="PHOSPHATIDYLSERINE DECARBOXYLASE PROENZYME, MITOCHONDRIAL"/>
    <property type="match status" value="1"/>
</dbReference>
<comment type="pathway">
    <text evidence="2">Lipid metabolism.</text>
</comment>
<dbReference type="OrthoDB" id="5289917at2"/>
<keyword evidence="8" id="KW-0594">Phospholipid biosynthesis</keyword>
<evidence type="ECO:0000256" key="3">
    <source>
        <dbReference type="ARBA" id="ARBA00012243"/>
    </source>
</evidence>
<gene>
    <name evidence="13" type="ORF">SAMN06296036_101357</name>
</gene>
<proteinExistence type="predicted"/>
<dbReference type="InterPro" id="IPR003817">
    <property type="entry name" value="PS_Dcarbxylase"/>
</dbReference>
<evidence type="ECO:0000256" key="6">
    <source>
        <dbReference type="ARBA" id="ARBA00023098"/>
    </source>
</evidence>
<reference evidence="14" key="1">
    <citation type="submission" date="2017-04" db="EMBL/GenBank/DDBJ databases">
        <authorList>
            <person name="Varghese N."/>
            <person name="Submissions S."/>
        </authorList>
    </citation>
    <scope>NUCLEOTIDE SEQUENCE [LARGE SCALE GENOMIC DNA]</scope>
    <source>
        <strain evidence="14">RKEM611</strain>
    </source>
</reference>
<accession>A0A1Y6B3W7</accession>
<dbReference type="GO" id="GO:0006646">
    <property type="term" value="P:phosphatidylethanolamine biosynthetic process"/>
    <property type="evidence" value="ECO:0007669"/>
    <property type="project" value="UniProtKB-UniPathway"/>
</dbReference>
<dbReference type="Pfam" id="PF02666">
    <property type="entry name" value="PS_Dcarbxylase"/>
    <property type="match status" value="1"/>
</dbReference>
<evidence type="ECO:0000256" key="10">
    <source>
        <dbReference type="ARBA" id="ARBA00023264"/>
    </source>
</evidence>
<evidence type="ECO:0000256" key="2">
    <source>
        <dbReference type="ARBA" id="ARBA00005189"/>
    </source>
</evidence>
<dbReference type="EMBL" id="FWZT01000001">
    <property type="protein sequence ID" value="SME90358.1"/>
    <property type="molecule type" value="Genomic_DNA"/>
</dbReference>
<evidence type="ECO:0000256" key="9">
    <source>
        <dbReference type="ARBA" id="ARBA00023239"/>
    </source>
</evidence>
<evidence type="ECO:0000256" key="11">
    <source>
        <dbReference type="ARBA" id="ARBA00023317"/>
    </source>
</evidence>
<evidence type="ECO:0000256" key="12">
    <source>
        <dbReference type="ARBA" id="ARBA00024326"/>
    </source>
</evidence>
<keyword evidence="11" id="KW-0670">Pyruvate</keyword>
<protein>
    <recommendedName>
        <fullName evidence="3">phosphatidylserine decarboxylase</fullName>
        <ecNumber evidence="3">4.1.1.65</ecNumber>
    </recommendedName>
</protein>
<organism evidence="13 14">
    <name type="scientific">Pseudobacteriovorax antillogorgiicola</name>
    <dbReference type="NCBI Taxonomy" id="1513793"/>
    <lineage>
        <taxon>Bacteria</taxon>
        <taxon>Pseudomonadati</taxon>
        <taxon>Bdellovibrionota</taxon>
        <taxon>Oligoflexia</taxon>
        <taxon>Oligoflexales</taxon>
        <taxon>Pseudobacteriovoracaceae</taxon>
        <taxon>Pseudobacteriovorax</taxon>
    </lineage>
</organism>
<dbReference type="AlphaFoldDB" id="A0A1Y6B3W7"/>
<dbReference type="UniPathway" id="UPA00558"/>
<sequence length="280" mass="31194">MAKNHPLEKLVPLNLLSFLLGVMVRVKWPKPISWLVNSLFVTVFRIDMEEAERPMVEYTSIEDIFTRGLKPGARPIDGLFISPADGVLSQRGGAQEGRAVQAKGLDYELIDLVFEGQVVRQGSLVSFATVYLAPHNYHRVHAPVSGAIKKIRYIPGQLWPVNEPFVKFMPKLFNRNERLVFDIQLPGGGYVYAVMVGALNVGRISSPHLPDFVTNDWFKNSGKGFENDLNIDIKAGDELGTFMLGSTVVLVLDELAANEFELSDLSQKKPIRMGENLLNA</sequence>
<dbReference type="STRING" id="1513793.SAMN06296036_101357"/>
<evidence type="ECO:0000256" key="4">
    <source>
        <dbReference type="ARBA" id="ARBA00022516"/>
    </source>
</evidence>
<comment type="cofactor">
    <cofactor evidence="1">
        <name>pyruvate</name>
        <dbReference type="ChEBI" id="CHEBI:15361"/>
    </cofactor>
</comment>
<evidence type="ECO:0000313" key="13">
    <source>
        <dbReference type="EMBL" id="SME90358.1"/>
    </source>
</evidence>
<keyword evidence="4" id="KW-0444">Lipid biosynthesis</keyword>
<keyword evidence="6" id="KW-0443">Lipid metabolism</keyword>
<dbReference type="RefSeq" id="WP_132314527.1">
    <property type="nucleotide sequence ID" value="NZ_FWZT01000001.1"/>
</dbReference>
<dbReference type="InterPro" id="IPR033177">
    <property type="entry name" value="PSD-B"/>
</dbReference>
<keyword evidence="9" id="KW-0456">Lyase</keyword>
<keyword evidence="14" id="KW-1185">Reference proteome</keyword>
<keyword evidence="5" id="KW-0210">Decarboxylase</keyword>
<evidence type="ECO:0000256" key="5">
    <source>
        <dbReference type="ARBA" id="ARBA00022793"/>
    </source>
</evidence>
<evidence type="ECO:0000256" key="8">
    <source>
        <dbReference type="ARBA" id="ARBA00023209"/>
    </source>
</evidence>
<evidence type="ECO:0000313" key="14">
    <source>
        <dbReference type="Proteomes" id="UP000192907"/>
    </source>
</evidence>
<dbReference type="EC" id="4.1.1.65" evidence="3"/>